<accession>A0A2P1P986</accession>
<gene>
    <name evidence="1" type="ORF">phytr_8840</name>
</gene>
<name>A0A2P1P986_9RICK</name>
<dbReference type="KEGG" id="ptc:phytr_8840"/>
<dbReference type="AlphaFoldDB" id="A0A2P1P986"/>
<sequence length="699" mass="80925">MTKLGKTAKQSINKSVINSINLEPLTPYVKNALQEDMYFLSSHPSTFKTARQIYKVLESNKTERDIMSIVSILRLAAINICFQVNCGKITLAEFEPIFKFFNEIPYLLEESKVSQPGKNDTFFLKRIINNKSGWRKICSPKKAKQILFDEELCSQVPQRQFFDLLSPYKHAAEVISMLYQGELVKSGDVKKLFFKIDDIDTSVFQINDIAKCSNRVLNRVLNIVTNSYSVIAGDELWHNFIKVIKAHPIDLLSSLTINIRLLKDVVSKDQVTIGFNLAQDILNIFAQALPDELGKEIKFLQKDENGNINLSWLKEMDRVVEAFNSKYASHVPNSHVSIEHALTMICRLYCISKNPIEGLAVALKMRQINPINQFRENGGLAQVACDLKEEEREVYFTKLTNSLTLIPQDAREKLLRWLKMSFKHSSSYDQEFLQEYETLKFHLEEAISTIPGSDPLIRDIKTLFSIKQPYFYTENNDLNQVENLLRDLENNNDISHKIKQEAKIKILYPLSFKPGFSKFIDMLRFEDVHDPLVMMKIVIIHLNACKNTPDMLEQNLRQAFEWLKNVNKLFFEDKECVDAKQLSLINQFVIMEFMKLGVDYCYIQKELFYIPYKSFENLIVYLHQHKISFNVGLGEMLTICMPGSDITLEEALRTSHSLGMVKDDVFWDLINQYYKDIKGTTLIDPLTPTNRNKSTFLDY</sequence>
<dbReference type="EMBL" id="CP027845">
    <property type="protein sequence ID" value="AVP87815.1"/>
    <property type="molecule type" value="Genomic_DNA"/>
</dbReference>
<proteinExistence type="predicted"/>
<evidence type="ECO:0000313" key="1">
    <source>
        <dbReference type="EMBL" id="AVP87815.1"/>
    </source>
</evidence>
<organism evidence="1 2">
    <name type="scientific">Candidatus Phycorickettsia trachydisci</name>
    <dbReference type="NCBI Taxonomy" id="2115978"/>
    <lineage>
        <taxon>Bacteria</taxon>
        <taxon>Pseudomonadati</taxon>
        <taxon>Pseudomonadota</taxon>
        <taxon>Alphaproteobacteria</taxon>
        <taxon>Rickettsiales</taxon>
        <taxon>Rickettsiaceae</taxon>
        <taxon>Candidatus Phycorickettsia</taxon>
    </lineage>
</organism>
<protein>
    <submittedName>
        <fullName evidence="1">Uncharacterized protein</fullName>
    </submittedName>
</protein>
<dbReference type="Proteomes" id="UP000241762">
    <property type="component" value="Chromosome"/>
</dbReference>
<keyword evidence="2" id="KW-1185">Reference proteome</keyword>
<reference evidence="1 2" key="1">
    <citation type="submission" date="2018-03" db="EMBL/GenBank/DDBJ databases">
        <title>A gene transfer event suggests a long-term partnership between eustigmatophyte algae and a novel lineage of endosymbiotic bacteria.</title>
        <authorList>
            <person name="Yurchenko T."/>
            <person name="Sevcikova T."/>
            <person name="Pribyl P."/>
            <person name="El Karkouri K."/>
            <person name="Klimes V."/>
            <person name="Amaral R."/>
            <person name="Zbrankova V."/>
            <person name="Kim E."/>
            <person name="Raoult D."/>
            <person name="Santos L.M.A."/>
            <person name="Elias M."/>
        </authorList>
    </citation>
    <scope>NUCLEOTIDE SEQUENCE [LARGE SCALE GENOMIC DNA]</scope>
    <source>
        <strain evidence="1">CCALA 838</strain>
    </source>
</reference>
<evidence type="ECO:0000313" key="2">
    <source>
        <dbReference type="Proteomes" id="UP000241762"/>
    </source>
</evidence>
<dbReference type="RefSeq" id="WP_106874659.1">
    <property type="nucleotide sequence ID" value="NZ_CP027845.1"/>
</dbReference>